<name>A0ABP1PYU9_9HEXA</name>
<proteinExistence type="predicted"/>
<reference evidence="1 2" key="1">
    <citation type="submission" date="2024-08" db="EMBL/GenBank/DDBJ databases">
        <authorList>
            <person name="Cucini C."/>
            <person name="Frati F."/>
        </authorList>
    </citation>
    <scope>NUCLEOTIDE SEQUENCE [LARGE SCALE GENOMIC DNA]</scope>
</reference>
<organism evidence="1 2">
    <name type="scientific">Orchesella dallaii</name>
    <dbReference type="NCBI Taxonomy" id="48710"/>
    <lineage>
        <taxon>Eukaryota</taxon>
        <taxon>Metazoa</taxon>
        <taxon>Ecdysozoa</taxon>
        <taxon>Arthropoda</taxon>
        <taxon>Hexapoda</taxon>
        <taxon>Collembola</taxon>
        <taxon>Entomobryomorpha</taxon>
        <taxon>Entomobryoidea</taxon>
        <taxon>Orchesellidae</taxon>
        <taxon>Orchesellinae</taxon>
        <taxon>Orchesella</taxon>
    </lineage>
</organism>
<comment type="caution">
    <text evidence="1">The sequence shown here is derived from an EMBL/GenBank/DDBJ whole genome shotgun (WGS) entry which is preliminary data.</text>
</comment>
<keyword evidence="2" id="KW-1185">Reference proteome</keyword>
<gene>
    <name evidence="1" type="ORF">ODALV1_LOCUS5320</name>
</gene>
<accession>A0ABP1PYU9</accession>
<dbReference type="EMBL" id="CAXLJM020000016">
    <property type="protein sequence ID" value="CAL8082809.1"/>
    <property type="molecule type" value="Genomic_DNA"/>
</dbReference>
<dbReference type="Proteomes" id="UP001642540">
    <property type="component" value="Unassembled WGS sequence"/>
</dbReference>
<evidence type="ECO:0000313" key="1">
    <source>
        <dbReference type="EMBL" id="CAL8082809.1"/>
    </source>
</evidence>
<protein>
    <recommendedName>
        <fullName evidence="3">EB domain-containing protein</fullName>
    </recommendedName>
</protein>
<sequence>MFGRRSNNIYKFFAGAVLVLVYFCNAMELSESKSIFNELIPNETSCSLAGDHGCICYNNLNCDQTKYLECIDGKCVCEFPLHRMFDETLGKCVTQVGSTCSGSGTWTPECVRNSECEIGRCMCREGYSKTSSNTCLINFGQECGPNMCNSDRGLACKEGRCQCLDSSYVYSAIVTKCIDPEAVVRDFIERISERIVREVFNFKLRQVMNKITRPFRIFSLLGR</sequence>
<evidence type="ECO:0000313" key="2">
    <source>
        <dbReference type="Proteomes" id="UP001642540"/>
    </source>
</evidence>
<evidence type="ECO:0008006" key="3">
    <source>
        <dbReference type="Google" id="ProtNLM"/>
    </source>
</evidence>